<dbReference type="AlphaFoldDB" id="A0A1H9Q841"/>
<dbReference type="STRING" id="531814.SAMN04487944_10657"/>
<evidence type="ECO:0000313" key="9">
    <source>
        <dbReference type="EMBL" id="SER56325.1"/>
    </source>
</evidence>
<feature type="transmembrane region" description="Helical" evidence="7">
    <location>
        <begin position="103"/>
        <end position="124"/>
    </location>
</feature>
<evidence type="ECO:0000256" key="4">
    <source>
        <dbReference type="ARBA" id="ARBA00022692"/>
    </source>
</evidence>
<feature type="transmembrane region" description="Helical" evidence="7">
    <location>
        <begin position="178"/>
        <end position="200"/>
    </location>
</feature>
<reference evidence="9 10" key="1">
    <citation type="submission" date="2016-10" db="EMBL/GenBank/DDBJ databases">
        <authorList>
            <person name="de Groot N.N."/>
        </authorList>
    </citation>
    <scope>NUCLEOTIDE SEQUENCE [LARGE SCALE GENOMIC DNA]</scope>
    <source>
        <strain evidence="9 10">CGMCC 1.7727</strain>
    </source>
</reference>
<evidence type="ECO:0000256" key="3">
    <source>
        <dbReference type="ARBA" id="ARBA00022475"/>
    </source>
</evidence>
<keyword evidence="3" id="KW-1003">Cell membrane</keyword>
<evidence type="ECO:0000313" key="10">
    <source>
        <dbReference type="Proteomes" id="UP000199687"/>
    </source>
</evidence>
<feature type="domain" description="ABC transmembrane type-1" evidence="8">
    <location>
        <begin position="68"/>
        <end position="258"/>
    </location>
</feature>
<keyword evidence="5 7" id="KW-1133">Transmembrane helix</keyword>
<feature type="transmembrane region" description="Helical" evidence="7">
    <location>
        <begin position="237"/>
        <end position="257"/>
    </location>
</feature>
<evidence type="ECO:0000256" key="1">
    <source>
        <dbReference type="ARBA" id="ARBA00004651"/>
    </source>
</evidence>
<dbReference type="PANTHER" id="PTHR43744">
    <property type="entry name" value="ABC TRANSPORTER PERMEASE PROTEIN MG189-RELATED-RELATED"/>
    <property type="match status" value="1"/>
</dbReference>
<dbReference type="OrthoDB" id="9771544at2"/>
<proteinExistence type="inferred from homology"/>
<gene>
    <name evidence="9" type="ORF">SAMN04487944_10657</name>
</gene>
<evidence type="ECO:0000256" key="7">
    <source>
        <dbReference type="RuleBase" id="RU363032"/>
    </source>
</evidence>
<dbReference type="GO" id="GO:0005886">
    <property type="term" value="C:plasma membrane"/>
    <property type="evidence" value="ECO:0007669"/>
    <property type="project" value="UniProtKB-SubCell"/>
</dbReference>
<keyword evidence="4 7" id="KW-0812">Transmembrane</keyword>
<dbReference type="RefSeq" id="WP_089740304.1">
    <property type="nucleotide sequence ID" value="NZ_FOGL01000006.1"/>
</dbReference>
<sequence length="272" mass="30608">MTVPAYQKIVFYLLLTVSSVLIFAPAIIAFSMSFMSNQDIMTGKIIPTSFTLDNYVQVFDRFPLFNFLLNSLIVSIVIMIGQLVLSSLAAYAFVFLEFKGRDILFFVFIATMMVPFEASIIPNFQTIRDMGWINTYTGLTLPFFAMAFGTFLLRQSFKQIPKELKEASEIAGIGDFKFYLTVVLPMARTSLVTLGVYGFLTSWNMYLWPLLSTTDDTTRTVQIGLRQLQSQEQLNEWGVIMAGAIIVVLPTLILLFLGQKKLQKGLAEGALK</sequence>
<evidence type="ECO:0000259" key="8">
    <source>
        <dbReference type="PROSITE" id="PS50928"/>
    </source>
</evidence>
<dbReference type="InterPro" id="IPR035906">
    <property type="entry name" value="MetI-like_sf"/>
</dbReference>
<dbReference type="Pfam" id="PF00528">
    <property type="entry name" value="BPD_transp_1"/>
    <property type="match status" value="1"/>
</dbReference>
<dbReference type="SUPFAM" id="SSF161098">
    <property type="entry name" value="MetI-like"/>
    <property type="match status" value="1"/>
</dbReference>
<accession>A0A1H9Q841</accession>
<dbReference type="Gene3D" id="1.10.3720.10">
    <property type="entry name" value="MetI-like"/>
    <property type="match status" value="1"/>
</dbReference>
<keyword evidence="6 7" id="KW-0472">Membrane</keyword>
<dbReference type="GO" id="GO:0055085">
    <property type="term" value="P:transmembrane transport"/>
    <property type="evidence" value="ECO:0007669"/>
    <property type="project" value="InterPro"/>
</dbReference>
<dbReference type="PROSITE" id="PS50928">
    <property type="entry name" value="ABC_TM1"/>
    <property type="match status" value="1"/>
</dbReference>
<dbReference type="InterPro" id="IPR000515">
    <property type="entry name" value="MetI-like"/>
</dbReference>
<dbReference type="EMBL" id="FOGL01000006">
    <property type="protein sequence ID" value="SER56325.1"/>
    <property type="molecule type" value="Genomic_DNA"/>
</dbReference>
<protein>
    <submittedName>
        <fullName evidence="9">Carbohydrate ABC transporter membrane protein 2, CUT1 family</fullName>
    </submittedName>
</protein>
<comment type="subcellular location">
    <subcellularLocation>
        <location evidence="1 7">Cell membrane</location>
        <topology evidence="1 7">Multi-pass membrane protein</topology>
    </subcellularLocation>
</comment>
<dbReference type="Proteomes" id="UP000199687">
    <property type="component" value="Unassembled WGS sequence"/>
</dbReference>
<evidence type="ECO:0000256" key="2">
    <source>
        <dbReference type="ARBA" id="ARBA00022448"/>
    </source>
</evidence>
<organism evidence="9 10">
    <name type="scientific">Gracilibacillus ureilyticus</name>
    <dbReference type="NCBI Taxonomy" id="531814"/>
    <lineage>
        <taxon>Bacteria</taxon>
        <taxon>Bacillati</taxon>
        <taxon>Bacillota</taxon>
        <taxon>Bacilli</taxon>
        <taxon>Bacillales</taxon>
        <taxon>Bacillaceae</taxon>
        <taxon>Gracilibacillus</taxon>
    </lineage>
</organism>
<comment type="similarity">
    <text evidence="7">Belongs to the binding-protein-dependent transport system permease family.</text>
</comment>
<evidence type="ECO:0000256" key="5">
    <source>
        <dbReference type="ARBA" id="ARBA00022989"/>
    </source>
</evidence>
<feature type="transmembrane region" description="Helical" evidence="7">
    <location>
        <begin position="12"/>
        <end position="34"/>
    </location>
</feature>
<keyword evidence="2 7" id="KW-0813">Transport</keyword>
<feature type="transmembrane region" description="Helical" evidence="7">
    <location>
        <begin position="136"/>
        <end position="157"/>
    </location>
</feature>
<keyword evidence="10" id="KW-1185">Reference proteome</keyword>
<evidence type="ECO:0000256" key="6">
    <source>
        <dbReference type="ARBA" id="ARBA00023136"/>
    </source>
</evidence>
<dbReference type="CDD" id="cd06261">
    <property type="entry name" value="TM_PBP2"/>
    <property type="match status" value="1"/>
</dbReference>
<name>A0A1H9Q841_9BACI</name>
<feature type="transmembrane region" description="Helical" evidence="7">
    <location>
        <begin position="72"/>
        <end position="96"/>
    </location>
</feature>
<dbReference type="PANTHER" id="PTHR43744:SF8">
    <property type="entry name" value="SN-GLYCEROL-3-PHOSPHATE TRANSPORT SYSTEM PERMEASE PROTEIN UGPE"/>
    <property type="match status" value="1"/>
</dbReference>